<dbReference type="PANTHER" id="PTHR13847">
    <property type="entry name" value="SARCOSINE DEHYDROGENASE-RELATED"/>
    <property type="match status" value="1"/>
</dbReference>
<evidence type="ECO:0000259" key="5">
    <source>
        <dbReference type="Pfam" id="PF01266"/>
    </source>
</evidence>
<dbReference type="Gene3D" id="3.30.9.10">
    <property type="entry name" value="D-Amino Acid Oxidase, subunit A, domain 2"/>
    <property type="match status" value="1"/>
</dbReference>
<keyword evidence="7" id="KW-1185">Reference proteome</keyword>
<dbReference type="Gene3D" id="3.50.50.60">
    <property type="entry name" value="FAD/NAD(P)-binding domain"/>
    <property type="match status" value="1"/>
</dbReference>
<accession>A0A919CFY2</accession>
<dbReference type="SUPFAM" id="SSF54373">
    <property type="entry name" value="FAD-linked reductases, C-terminal domain"/>
    <property type="match status" value="1"/>
</dbReference>
<reference evidence="6 7" key="1">
    <citation type="journal article" date="2014" name="Int. J. Syst. Evol. Microbiol.">
        <title>Complete genome sequence of Corynebacterium casei LMG S-19264T (=DSM 44701T), isolated from a smear-ripened cheese.</title>
        <authorList>
            <consortium name="US DOE Joint Genome Institute (JGI-PGF)"/>
            <person name="Walter F."/>
            <person name="Albersmeier A."/>
            <person name="Kalinowski J."/>
            <person name="Ruckert C."/>
        </authorList>
    </citation>
    <scope>NUCLEOTIDE SEQUENCE [LARGE SCALE GENOMIC DNA]</scope>
    <source>
        <strain evidence="6 7">KCTC 19473</strain>
    </source>
</reference>
<dbReference type="Proteomes" id="UP000654947">
    <property type="component" value="Unassembled WGS sequence"/>
</dbReference>
<keyword evidence="3" id="KW-0285">Flavoprotein</keyword>
<protein>
    <submittedName>
        <fullName evidence="6">Oxidoreductase</fullName>
    </submittedName>
</protein>
<feature type="domain" description="FAD dependent oxidoreductase" evidence="5">
    <location>
        <begin position="2"/>
        <end position="350"/>
    </location>
</feature>
<evidence type="ECO:0000313" key="7">
    <source>
        <dbReference type="Proteomes" id="UP000654947"/>
    </source>
</evidence>
<dbReference type="AlphaFoldDB" id="A0A919CFY2"/>
<evidence type="ECO:0000313" key="6">
    <source>
        <dbReference type="EMBL" id="GHD19608.1"/>
    </source>
</evidence>
<gene>
    <name evidence="6" type="primary">dadA</name>
    <name evidence="6" type="ORF">GCM10007147_10640</name>
</gene>
<dbReference type="InterPro" id="IPR006076">
    <property type="entry name" value="FAD-dep_OxRdtase"/>
</dbReference>
<name>A0A919CFY2_9ACTN</name>
<sequence length="372" mass="39588">MDVIVVGGGIVGASTAYHLCKKGVSTLLVETAHTGQATQAGTGVIHPWPFPWDTPTDWAFKLAAAAHLPHLMNELDQDGHPPGYEITGSLSVETQESDSAFALMDSLSRREGFETMAGVHRLGPGRAHELFPLLNEHDHGILIEGGARLDGALARHALLEAAQERGLHLRAGQARLLWEKDRVSGVQVGGEHLRAPVTVVAAGAWSAQLLAPLGVDLPLFPVRGQMAHFALPGHNTRTWPGVRFGTHDFHAVAFAPNRVATSGTRRPEAGFTHQATVTELSYLLNTALATMPGLGRAGLDRTRVGFRPATHDGHQLLGPHQKAPGLVVATGLDGQGLTFGPFQGRVAAQLALQEPTGLDLEPLRPDRPTQPS</sequence>
<dbReference type="GO" id="GO:0016491">
    <property type="term" value="F:oxidoreductase activity"/>
    <property type="evidence" value="ECO:0007669"/>
    <property type="project" value="UniProtKB-KW"/>
</dbReference>
<keyword evidence="4" id="KW-0560">Oxidoreductase</keyword>
<evidence type="ECO:0000256" key="2">
    <source>
        <dbReference type="ARBA" id="ARBA00009410"/>
    </source>
</evidence>
<comment type="similarity">
    <text evidence="2">Belongs to the DadA oxidoreductase family.</text>
</comment>
<dbReference type="InterPro" id="IPR036188">
    <property type="entry name" value="FAD/NAD-bd_sf"/>
</dbReference>
<evidence type="ECO:0000256" key="1">
    <source>
        <dbReference type="ARBA" id="ARBA00001974"/>
    </source>
</evidence>
<organism evidence="6 7">
    <name type="scientific">Nocardiopsis kunsanensis</name>
    <dbReference type="NCBI Taxonomy" id="141693"/>
    <lineage>
        <taxon>Bacteria</taxon>
        <taxon>Bacillati</taxon>
        <taxon>Actinomycetota</taxon>
        <taxon>Actinomycetes</taxon>
        <taxon>Streptosporangiales</taxon>
        <taxon>Nocardiopsidaceae</taxon>
        <taxon>Nocardiopsis</taxon>
    </lineage>
</organism>
<comment type="cofactor">
    <cofactor evidence="1">
        <name>FAD</name>
        <dbReference type="ChEBI" id="CHEBI:57692"/>
    </cofactor>
</comment>
<evidence type="ECO:0000256" key="4">
    <source>
        <dbReference type="ARBA" id="ARBA00023002"/>
    </source>
</evidence>
<evidence type="ECO:0000256" key="3">
    <source>
        <dbReference type="ARBA" id="ARBA00022630"/>
    </source>
</evidence>
<dbReference type="SUPFAM" id="SSF51905">
    <property type="entry name" value="FAD/NAD(P)-binding domain"/>
    <property type="match status" value="1"/>
</dbReference>
<comment type="caution">
    <text evidence="6">The sequence shown here is derived from an EMBL/GenBank/DDBJ whole genome shotgun (WGS) entry which is preliminary data.</text>
</comment>
<dbReference type="RefSeq" id="WP_193517495.1">
    <property type="nucleotide sequence ID" value="NZ_BMXL01000004.1"/>
</dbReference>
<dbReference type="PANTHER" id="PTHR13847:SF286">
    <property type="entry name" value="D-AMINO ACID DEHYDROGENASE"/>
    <property type="match status" value="1"/>
</dbReference>
<dbReference type="GO" id="GO:0005737">
    <property type="term" value="C:cytoplasm"/>
    <property type="evidence" value="ECO:0007669"/>
    <property type="project" value="TreeGrafter"/>
</dbReference>
<proteinExistence type="inferred from homology"/>
<dbReference type="EMBL" id="BMXL01000004">
    <property type="protein sequence ID" value="GHD19608.1"/>
    <property type="molecule type" value="Genomic_DNA"/>
</dbReference>
<dbReference type="Pfam" id="PF01266">
    <property type="entry name" value="DAO"/>
    <property type="match status" value="1"/>
</dbReference>